<evidence type="ECO:0008006" key="4">
    <source>
        <dbReference type="Google" id="ProtNLM"/>
    </source>
</evidence>
<evidence type="ECO:0000313" key="2">
    <source>
        <dbReference type="EMBL" id="AXQ53947.1"/>
    </source>
</evidence>
<sequence>MRAAGRMSGRAVAALVVGCLAGVAGCGSPDADESGEREARADRAQAVAEAWEGSAAAEAWRTGYHPVEVAVRPPRGGLRGAADERAYQERHFALRGRLPAKRPADGTVRWGEGDSLERPVQGPAESYQALVARGGGEGAPLTVTGVERGEMRLATTRGPATVPAWLFRLEGYDAPLSWAAVTPSPLPRSPVARTGGAPQVDRIVATSRDGRAVTVIAWHGACDDGAVVEALESRGSVVLSGSVKGQKPGNCTKQAIEQRVTVKLERPVGERVLLDAHTGQPLPYAGPRGPRAR</sequence>
<name>A0A385D8D8_9ACTN</name>
<dbReference type="GeneID" id="300113484"/>
<proteinExistence type="predicted"/>
<feature type="region of interest" description="Disordered" evidence="1">
    <location>
        <begin position="103"/>
        <end position="122"/>
    </location>
</feature>
<evidence type="ECO:0000313" key="3">
    <source>
        <dbReference type="Proteomes" id="UP000259636"/>
    </source>
</evidence>
<dbReference type="RefSeq" id="WP_101280377.1">
    <property type="nucleotide sequence ID" value="NZ_CP031742.1"/>
</dbReference>
<accession>A0A385D8D8</accession>
<dbReference type="PROSITE" id="PS51257">
    <property type="entry name" value="PROKAR_LIPOPROTEIN"/>
    <property type="match status" value="1"/>
</dbReference>
<reference evidence="2 3" key="1">
    <citation type="submission" date="2018-08" db="EMBL/GenBank/DDBJ databases">
        <authorList>
            <person name="Ferrada E.E."/>
            <person name="Latorre B.A."/>
        </authorList>
    </citation>
    <scope>NUCLEOTIDE SEQUENCE [LARGE SCALE GENOMIC DNA]</scope>
    <source>
        <strain evidence="2 3">VK-A60T</strain>
    </source>
</reference>
<dbReference type="KEGG" id="sky:D0C37_04560"/>
<organism evidence="2 3">
    <name type="scientific">Streptomyces koyangensis</name>
    <dbReference type="NCBI Taxonomy" id="188770"/>
    <lineage>
        <taxon>Bacteria</taxon>
        <taxon>Bacillati</taxon>
        <taxon>Actinomycetota</taxon>
        <taxon>Actinomycetes</taxon>
        <taxon>Kitasatosporales</taxon>
        <taxon>Streptomycetaceae</taxon>
        <taxon>Streptomyces</taxon>
        <taxon>Streptomyces aurantiacus group</taxon>
    </lineage>
</organism>
<evidence type="ECO:0000256" key="1">
    <source>
        <dbReference type="SAM" id="MobiDB-lite"/>
    </source>
</evidence>
<gene>
    <name evidence="2" type="ORF">D0C37_04560</name>
</gene>
<dbReference type="AlphaFoldDB" id="A0A385D8D8"/>
<dbReference type="Proteomes" id="UP000259636">
    <property type="component" value="Chromosome"/>
</dbReference>
<dbReference type="EMBL" id="CP031742">
    <property type="protein sequence ID" value="AXQ53947.1"/>
    <property type="molecule type" value="Genomic_DNA"/>
</dbReference>
<protein>
    <recommendedName>
        <fullName evidence="4">Lipoprotein</fullName>
    </recommendedName>
</protein>